<dbReference type="EMBL" id="JACPUR010000035">
    <property type="protein sequence ID" value="MBI3128779.1"/>
    <property type="molecule type" value="Genomic_DNA"/>
</dbReference>
<comment type="caution">
    <text evidence="1">The sequence shown here is derived from an EMBL/GenBank/DDBJ whole genome shotgun (WGS) entry which is preliminary data.</text>
</comment>
<proteinExistence type="predicted"/>
<protein>
    <submittedName>
        <fullName evidence="1">Uncharacterized protein</fullName>
    </submittedName>
</protein>
<accession>A0A932I3Z8</accession>
<evidence type="ECO:0000313" key="1">
    <source>
        <dbReference type="EMBL" id="MBI3128779.1"/>
    </source>
</evidence>
<organism evidence="1 2">
    <name type="scientific">Tectimicrobiota bacterium</name>
    <dbReference type="NCBI Taxonomy" id="2528274"/>
    <lineage>
        <taxon>Bacteria</taxon>
        <taxon>Pseudomonadati</taxon>
        <taxon>Nitrospinota/Tectimicrobiota group</taxon>
        <taxon>Candidatus Tectimicrobiota</taxon>
    </lineage>
</organism>
<gene>
    <name evidence="1" type="ORF">HYZ11_14335</name>
</gene>
<dbReference type="Proteomes" id="UP000782312">
    <property type="component" value="Unassembled WGS sequence"/>
</dbReference>
<sequence length="145" mass="15976">MGYIGALILAGLLLAAPAGCGGAGLLARDNVRLEPMPPLDEQLYRDRLFYAEYLLETRETTERVAVLAEDLAEPLHLLLNPARYVSGETGAERLPVLARRLAPMRLYAVLGADGRRLGYAFLPPGRSLRPHQYTRGIHTLELTPE</sequence>
<evidence type="ECO:0000313" key="2">
    <source>
        <dbReference type="Proteomes" id="UP000782312"/>
    </source>
</evidence>
<dbReference type="AlphaFoldDB" id="A0A932I3Z8"/>
<reference evidence="1" key="1">
    <citation type="submission" date="2020-07" db="EMBL/GenBank/DDBJ databases">
        <title>Huge and variable diversity of episymbiotic CPR bacteria and DPANN archaea in groundwater ecosystems.</title>
        <authorList>
            <person name="He C.Y."/>
            <person name="Keren R."/>
            <person name="Whittaker M."/>
            <person name="Farag I.F."/>
            <person name="Doudna J."/>
            <person name="Cate J.H.D."/>
            <person name="Banfield J.F."/>
        </authorList>
    </citation>
    <scope>NUCLEOTIDE SEQUENCE</scope>
    <source>
        <strain evidence="1">NC_groundwater_763_Ag_S-0.2um_68_21</strain>
    </source>
</reference>
<name>A0A932I3Z8_UNCTE</name>